<dbReference type="AlphaFoldDB" id="A0A0E9RMC4"/>
<accession>A0A0E9RMC4</accession>
<organism evidence="1">
    <name type="scientific">Anguilla anguilla</name>
    <name type="common">European freshwater eel</name>
    <name type="synonym">Muraena anguilla</name>
    <dbReference type="NCBI Taxonomy" id="7936"/>
    <lineage>
        <taxon>Eukaryota</taxon>
        <taxon>Metazoa</taxon>
        <taxon>Chordata</taxon>
        <taxon>Craniata</taxon>
        <taxon>Vertebrata</taxon>
        <taxon>Euteleostomi</taxon>
        <taxon>Actinopterygii</taxon>
        <taxon>Neopterygii</taxon>
        <taxon>Teleostei</taxon>
        <taxon>Anguilliformes</taxon>
        <taxon>Anguillidae</taxon>
        <taxon>Anguilla</taxon>
    </lineage>
</organism>
<proteinExistence type="predicted"/>
<sequence length="48" mass="5461">MDIDSSPSPLFAPALPEHVSCLFWPHDGGMTSPWRSEQLRHWPISNDD</sequence>
<reference evidence="1" key="2">
    <citation type="journal article" date="2015" name="Fish Shellfish Immunol.">
        <title>Early steps in the European eel (Anguilla anguilla)-Vibrio vulnificus interaction in the gills: Role of the RtxA13 toxin.</title>
        <authorList>
            <person name="Callol A."/>
            <person name="Pajuelo D."/>
            <person name="Ebbesson L."/>
            <person name="Teles M."/>
            <person name="MacKenzie S."/>
            <person name="Amaro C."/>
        </authorList>
    </citation>
    <scope>NUCLEOTIDE SEQUENCE</scope>
</reference>
<protein>
    <submittedName>
        <fullName evidence="1">Uncharacterized protein</fullName>
    </submittedName>
</protein>
<name>A0A0E9RMC4_ANGAN</name>
<dbReference type="EMBL" id="GBXM01084313">
    <property type="protein sequence ID" value="JAH24264.1"/>
    <property type="molecule type" value="Transcribed_RNA"/>
</dbReference>
<evidence type="ECO:0000313" key="1">
    <source>
        <dbReference type="EMBL" id="JAH30281.1"/>
    </source>
</evidence>
<reference evidence="1" key="1">
    <citation type="submission" date="2014-11" db="EMBL/GenBank/DDBJ databases">
        <authorList>
            <person name="Amaro Gonzalez C."/>
        </authorList>
    </citation>
    <scope>NUCLEOTIDE SEQUENCE</scope>
</reference>
<dbReference type="EMBL" id="GBXM01078296">
    <property type="protein sequence ID" value="JAH30281.1"/>
    <property type="molecule type" value="Transcribed_RNA"/>
</dbReference>